<name>A0A1Y1Z5W2_9PLEO</name>
<keyword evidence="3" id="KW-1185">Reference proteome</keyword>
<accession>A0A1Y1Z5W2</accession>
<organism evidence="2 3">
    <name type="scientific">Clohesyomyces aquaticus</name>
    <dbReference type="NCBI Taxonomy" id="1231657"/>
    <lineage>
        <taxon>Eukaryota</taxon>
        <taxon>Fungi</taxon>
        <taxon>Dikarya</taxon>
        <taxon>Ascomycota</taxon>
        <taxon>Pezizomycotina</taxon>
        <taxon>Dothideomycetes</taxon>
        <taxon>Pleosporomycetidae</taxon>
        <taxon>Pleosporales</taxon>
        <taxon>Lindgomycetaceae</taxon>
        <taxon>Clohesyomyces</taxon>
    </lineage>
</organism>
<dbReference type="AlphaFoldDB" id="A0A1Y1Z5W2"/>
<evidence type="ECO:0000313" key="2">
    <source>
        <dbReference type="EMBL" id="ORY05377.1"/>
    </source>
</evidence>
<feature type="region of interest" description="Disordered" evidence="1">
    <location>
        <begin position="113"/>
        <end position="139"/>
    </location>
</feature>
<feature type="compositionally biased region" description="Polar residues" evidence="1">
    <location>
        <begin position="113"/>
        <end position="125"/>
    </location>
</feature>
<dbReference type="Proteomes" id="UP000193144">
    <property type="component" value="Unassembled WGS sequence"/>
</dbReference>
<comment type="caution">
    <text evidence="2">The sequence shown here is derived from an EMBL/GenBank/DDBJ whole genome shotgun (WGS) entry which is preliminary data.</text>
</comment>
<protein>
    <submittedName>
        <fullName evidence="2">Uncharacterized protein</fullName>
    </submittedName>
</protein>
<sequence>MFKSAPKHVRIGKISGCVTQYLGLGHPEFFNLGAVTGNECSYNCYSVSVLDQPEYACCEDRCITTDNHVEMVAEAKPRHCHSHQTLTKLSPNTPSLNPSNPNDFFCRFSKLAQPSDTRAQKSSIPSLRDPPESGSSIQTGDIDRTLLDTLAHQHLIAPVS</sequence>
<evidence type="ECO:0000256" key="1">
    <source>
        <dbReference type="SAM" id="MobiDB-lite"/>
    </source>
</evidence>
<reference evidence="2 3" key="1">
    <citation type="submission" date="2016-07" db="EMBL/GenBank/DDBJ databases">
        <title>Pervasive Adenine N6-methylation of Active Genes in Fungi.</title>
        <authorList>
            <consortium name="DOE Joint Genome Institute"/>
            <person name="Mondo S.J."/>
            <person name="Dannebaum R.O."/>
            <person name="Kuo R.C."/>
            <person name="Labutti K."/>
            <person name="Haridas S."/>
            <person name="Kuo A."/>
            <person name="Salamov A."/>
            <person name="Ahrendt S.R."/>
            <person name="Lipzen A."/>
            <person name="Sullivan W."/>
            <person name="Andreopoulos W.B."/>
            <person name="Clum A."/>
            <person name="Lindquist E."/>
            <person name="Daum C."/>
            <person name="Ramamoorthy G.K."/>
            <person name="Gryganskyi A."/>
            <person name="Culley D."/>
            <person name="Magnuson J.K."/>
            <person name="James T.Y."/>
            <person name="O'Malley M.A."/>
            <person name="Stajich J.E."/>
            <person name="Spatafora J.W."/>
            <person name="Visel A."/>
            <person name="Grigoriev I.V."/>
        </authorList>
    </citation>
    <scope>NUCLEOTIDE SEQUENCE [LARGE SCALE GENOMIC DNA]</scope>
    <source>
        <strain evidence="2 3">CBS 115471</strain>
    </source>
</reference>
<dbReference type="EMBL" id="MCFA01000126">
    <property type="protein sequence ID" value="ORY05377.1"/>
    <property type="molecule type" value="Genomic_DNA"/>
</dbReference>
<proteinExistence type="predicted"/>
<evidence type="ECO:0000313" key="3">
    <source>
        <dbReference type="Proteomes" id="UP000193144"/>
    </source>
</evidence>
<gene>
    <name evidence="2" type="ORF">BCR34DRAFT_604536</name>
</gene>